<dbReference type="Gene3D" id="3.40.50.850">
    <property type="entry name" value="Isochorismatase-like"/>
    <property type="match status" value="1"/>
</dbReference>
<feature type="domain" description="Isochorismatase-like" evidence="8">
    <location>
        <begin position="15"/>
        <end position="195"/>
    </location>
</feature>
<keyword evidence="4" id="KW-0378">Hydrolase</keyword>
<dbReference type="InterPro" id="IPR036380">
    <property type="entry name" value="Isochorismatase-like_sf"/>
</dbReference>
<evidence type="ECO:0000256" key="1">
    <source>
        <dbReference type="ARBA" id="ARBA00006336"/>
    </source>
</evidence>
<sequence length="200" mass="22205">MTHTQQDITPRSSDALMIIDLQNDFLPNGSLGIKSAAQIIEPINRYTELFERAQSTIILSRDWHPQDHCSFSQQGGPWPVHCVRNSEGAQISADYRWPTQAWLVSKATTSAKDAYSAFDGTELATQLQHSAVKRLFICGLATDYCVLNTVLDALKEGFECYLLCDGMDAVNIQSHDGQQAIDTMCQQGAIALTLTDFNHH</sequence>
<evidence type="ECO:0000256" key="7">
    <source>
        <dbReference type="ARBA" id="ARBA00043224"/>
    </source>
</evidence>
<evidence type="ECO:0000313" key="9">
    <source>
        <dbReference type="EMBL" id="MFM2483748.1"/>
    </source>
</evidence>
<organism evidence="9 10">
    <name type="scientific">Celerinatantimonas yamalensis</name>
    <dbReference type="NCBI Taxonomy" id="559956"/>
    <lineage>
        <taxon>Bacteria</taxon>
        <taxon>Pseudomonadati</taxon>
        <taxon>Pseudomonadota</taxon>
        <taxon>Gammaproteobacteria</taxon>
        <taxon>Celerinatantimonadaceae</taxon>
        <taxon>Celerinatantimonas</taxon>
    </lineage>
</organism>
<evidence type="ECO:0000313" key="10">
    <source>
        <dbReference type="Proteomes" id="UP001629953"/>
    </source>
</evidence>
<dbReference type="Proteomes" id="UP001629953">
    <property type="component" value="Unassembled WGS sequence"/>
</dbReference>
<dbReference type="PANTHER" id="PTHR11080:SF2">
    <property type="entry name" value="LD05707P"/>
    <property type="match status" value="1"/>
</dbReference>
<dbReference type="InterPro" id="IPR000868">
    <property type="entry name" value="Isochorismatase-like_dom"/>
</dbReference>
<evidence type="ECO:0000259" key="8">
    <source>
        <dbReference type="Pfam" id="PF00857"/>
    </source>
</evidence>
<dbReference type="RefSeq" id="WP_408621908.1">
    <property type="nucleotide sequence ID" value="NZ_JBEQCT010000001.1"/>
</dbReference>
<dbReference type="PANTHER" id="PTHR11080">
    <property type="entry name" value="PYRAZINAMIDASE/NICOTINAMIDASE"/>
    <property type="match status" value="1"/>
</dbReference>
<evidence type="ECO:0000256" key="3">
    <source>
        <dbReference type="ARBA" id="ARBA00022723"/>
    </source>
</evidence>
<keyword evidence="3" id="KW-0479">Metal-binding</keyword>
<keyword evidence="2" id="KW-0662">Pyridine nucleotide biosynthesis</keyword>
<keyword evidence="10" id="KW-1185">Reference proteome</keyword>
<comment type="pathway">
    <text evidence="5">Cofactor biosynthesis; nicotinate biosynthesis; nicotinate from nicotinamide: step 1/1.</text>
</comment>
<comment type="similarity">
    <text evidence="1">Belongs to the isochorismatase family.</text>
</comment>
<dbReference type="Pfam" id="PF00857">
    <property type="entry name" value="Isochorismatase"/>
    <property type="match status" value="1"/>
</dbReference>
<dbReference type="SUPFAM" id="SSF52499">
    <property type="entry name" value="Isochorismatase-like hydrolases"/>
    <property type="match status" value="1"/>
</dbReference>
<comment type="caution">
    <text evidence="9">The sequence shown here is derived from an EMBL/GenBank/DDBJ whole genome shotgun (WGS) entry which is preliminary data.</text>
</comment>
<dbReference type="EC" id="3.5.1.19" evidence="6"/>
<accession>A0ABW9G2I4</accession>
<proteinExistence type="inferred from homology"/>
<dbReference type="EMBL" id="JBEQCT010000001">
    <property type="protein sequence ID" value="MFM2483748.1"/>
    <property type="molecule type" value="Genomic_DNA"/>
</dbReference>
<evidence type="ECO:0000256" key="2">
    <source>
        <dbReference type="ARBA" id="ARBA00022642"/>
    </source>
</evidence>
<evidence type="ECO:0000256" key="6">
    <source>
        <dbReference type="ARBA" id="ARBA00039017"/>
    </source>
</evidence>
<protein>
    <recommendedName>
        <fullName evidence="6">nicotinamidase</fullName>
        <ecNumber evidence="6">3.5.1.19</ecNumber>
    </recommendedName>
    <alternativeName>
        <fullName evidence="7">Nicotinamide deamidase</fullName>
    </alternativeName>
</protein>
<gene>
    <name evidence="9" type="ORF">ABUE30_01445</name>
</gene>
<dbReference type="InterPro" id="IPR052347">
    <property type="entry name" value="Isochorismatase_Nicotinamidase"/>
</dbReference>
<evidence type="ECO:0000256" key="5">
    <source>
        <dbReference type="ARBA" id="ARBA00037900"/>
    </source>
</evidence>
<name>A0ABW9G2I4_9GAMM</name>
<evidence type="ECO:0000256" key="4">
    <source>
        <dbReference type="ARBA" id="ARBA00022801"/>
    </source>
</evidence>
<reference evidence="9 10" key="1">
    <citation type="journal article" date="2013" name="Int. J. Syst. Evol. Microbiol.">
        <title>Celerinatantimonas yamalensis sp. nov., a cold-adapted diazotrophic bacterium from a cold permafrost brine.</title>
        <authorList>
            <person name="Shcherbakova V."/>
            <person name="Chuvilskaya N."/>
            <person name="Rivkina E."/>
            <person name="Demidov N."/>
            <person name="Uchaeva V."/>
            <person name="Suetin S."/>
            <person name="Suzina N."/>
            <person name="Gilichinsky D."/>
        </authorList>
    </citation>
    <scope>NUCLEOTIDE SEQUENCE [LARGE SCALE GENOMIC DNA]</scope>
    <source>
        <strain evidence="9 10">C7</strain>
    </source>
</reference>